<evidence type="ECO:0000256" key="1">
    <source>
        <dbReference type="SAM" id="MobiDB-lite"/>
    </source>
</evidence>
<evidence type="ECO:0000313" key="2">
    <source>
        <dbReference type="EMBL" id="CAB5215072.1"/>
    </source>
</evidence>
<protein>
    <submittedName>
        <fullName evidence="2">Uncharacterized protein</fullName>
    </submittedName>
</protein>
<gene>
    <name evidence="2" type="ORF">UFOVP190_382</name>
</gene>
<feature type="region of interest" description="Disordered" evidence="1">
    <location>
        <begin position="1"/>
        <end position="26"/>
    </location>
</feature>
<proteinExistence type="predicted"/>
<sequence length="81" mass="9450">MSIFDMYRPKKKKVVDPNAPPRPNLLNHEKRLKDATLTVEQQAEQIRQLNRRVGELESKLAHQTAYLSSVHQLVHKISKNH</sequence>
<dbReference type="EMBL" id="LR798243">
    <property type="protein sequence ID" value="CAB5215072.1"/>
    <property type="molecule type" value="Genomic_DNA"/>
</dbReference>
<name>A0A6J7WKS9_9CAUD</name>
<organism evidence="2">
    <name type="scientific">uncultured Caudovirales phage</name>
    <dbReference type="NCBI Taxonomy" id="2100421"/>
    <lineage>
        <taxon>Viruses</taxon>
        <taxon>Duplodnaviria</taxon>
        <taxon>Heunggongvirae</taxon>
        <taxon>Uroviricota</taxon>
        <taxon>Caudoviricetes</taxon>
        <taxon>Peduoviridae</taxon>
        <taxon>Maltschvirus</taxon>
        <taxon>Maltschvirus maltsch</taxon>
    </lineage>
</organism>
<reference evidence="2" key="1">
    <citation type="submission" date="2020-05" db="EMBL/GenBank/DDBJ databases">
        <authorList>
            <person name="Chiriac C."/>
            <person name="Salcher M."/>
            <person name="Ghai R."/>
            <person name="Kavagutti S V."/>
        </authorList>
    </citation>
    <scope>NUCLEOTIDE SEQUENCE</scope>
</reference>
<accession>A0A6J7WKS9</accession>